<evidence type="ECO:0000256" key="1">
    <source>
        <dbReference type="ARBA" id="ARBA00023015"/>
    </source>
</evidence>
<dbReference type="GO" id="GO:0043565">
    <property type="term" value="F:sequence-specific DNA binding"/>
    <property type="evidence" value="ECO:0007669"/>
    <property type="project" value="InterPro"/>
</dbReference>
<dbReference type="PANTHER" id="PTHR46796:SF7">
    <property type="entry name" value="ARAC FAMILY TRANSCRIPTIONAL REGULATOR"/>
    <property type="match status" value="1"/>
</dbReference>
<dbReference type="SMART" id="SM00342">
    <property type="entry name" value="HTH_ARAC"/>
    <property type="match status" value="1"/>
</dbReference>
<keyword evidence="7" id="KW-1185">Reference proteome</keyword>
<dbReference type="Pfam" id="PF12852">
    <property type="entry name" value="Cupin_6"/>
    <property type="match status" value="1"/>
</dbReference>
<reference evidence="6 7" key="1">
    <citation type="submission" date="2018-08" db="EMBL/GenBank/DDBJ databases">
        <title>Genomic Encyclopedia of Archaeal and Bacterial Type Strains, Phase II (KMG-II): from individual species to whole genera.</title>
        <authorList>
            <person name="Goeker M."/>
        </authorList>
    </citation>
    <scope>NUCLEOTIDE SEQUENCE [LARGE SCALE GENOMIC DNA]</scope>
    <source>
        <strain evidence="6 7">DSM 45791</strain>
    </source>
</reference>
<dbReference type="OrthoDB" id="241790at2"/>
<dbReference type="InterPro" id="IPR018060">
    <property type="entry name" value="HTH_AraC"/>
</dbReference>
<dbReference type="Gene3D" id="1.10.10.60">
    <property type="entry name" value="Homeodomain-like"/>
    <property type="match status" value="2"/>
</dbReference>
<dbReference type="InterPro" id="IPR018062">
    <property type="entry name" value="HTH_AraC-typ_CS"/>
</dbReference>
<evidence type="ECO:0000259" key="5">
    <source>
        <dbReference type="PROSITE" id="PS01124"/>
    </source>
</evidence>
<dbReference type="SUPFAM" id="SSF51215">
    <property type="entry name" value="Regulatory protein AraC"/>
    <property type="match status" value="1"/>
</dbReference>
<evidence type="ECO:0000313" key="6">
    <source>
        <dbReference type="EMBL" id="REH40959.1"/>
    </source>
</evidence>
<dbReference type="PROSITE" id="PS01124">
    <property type="entry name" value="HTH_ARAC_FAMILY_2"/>
    <property type="match status" value="1"/>
</dbReference>
<keyword evidence="1" id="KW-0805">Transcription regulation</keyword>
<dbReference type="SUPFAM" id="SSF46689">
    <property type="entry name" value="Homeodomain-like"/>
    <property type="match status" value="2"/>
</dbReference>
<dbReference type="PRINTS" id="PR00032">
    <property type="entry name" value="HTHARAC"/>
</dbReference>
<dbReference type="PANTHER" id="PTHR46796">
    <property type="entry name" value="HTH-TYPE TRANSCRIPTIONAL ACTIVATOR RHAS-RELATED"/>
    <property type="match status" value="1"/>
</dbReference>
<keyword evidence="3" id="KW-0010">Activator</keyword>
<dbReference type="InterPro" id="IPR020449">
    <property type="entry name" value="Tscrpt_reg_AraC-type_HTH"/>
</dbReference>
<dbReference type="EMBL" id="QUNO01000012">
    <property type="protein sequence ID" value="REH40959.1"/>
    <property type="molecule type" value="Genomic_DNA"/>
</dbReference>
<accession>A0A3E0HA82</accession>
<sequence length="274" mass="29994">MDVVSDVIAVLRTGRPSSNRTSVDVRWHMPFDAYEGAGFHVLLRGNCELLSDFGDPVKLNVGDVVLLPHGSAHRLAGDGTELLCGKYRLDRSRSHPLLTELPEIVHLPATVGRHPELRAAIDLLGGEVETDRSGRDAVVSGLLDLLLVYMLRAWLEDNAGAGWSAALADPAVAQALHAIHDDPARPWTVPELAALVGQSRATLARRFTALVGQPPMAYLTWWRMTRAARLLRDSDAPLTAVARQVGYESPFAFSHAFKRLFGQSPTQYRLSEVP</sequence>
<comment type="caution">
    <text evidence="6">The sequence shown here is derived from an EMBL/GenBank/DDBJ whole genome shotgun (WGS) entry which is preliminary data.</text>
</comment>
<dbReference type="InterPro" id="IPR032783">
    <property type="entry name" value="AraC_lig"/>
</dbReference>
<dbReference type="Proteomes" id="UP000256269">
    <property type="component" value="Unassembled WGS sequence"/>
</dbReference>
<evidence type="ECO:0000256" key="4">
    <source>
        <dbReference type="ARBA" id="ARBA00023163"/>
    </source>
</evidence>
<dbReference type="InterPro" id="IPR009057">
    <property type="entry name" value="Homeodomain-like_sf"/>
</dbReference>
<proteinExistence type="predicted"/>
<evidence type="ECO:0000256" key="3">
    <source>
        <dbReference type="ARBA" id="ARBA00023159"/>
    </source>
</evidence>
<dbReference type="Pfam" id="PF12833">
    <property type="entry name" value="HTH_18"/>
    <property type="match status" value="1"/>
</dbReference>
<protein>
    <submittedName>
        <fullName evidence="6">AraC-like DNA-binding protein</fullName>
    </submittedName>
</protein>
<evidence type="ECO:0000256" key="2">
    <source>
        <dbReference type="ARBA" id="ARBA00023125"/>
    </source>
</evidence>
<feature type="domain" description="HTH araC/xylS-type" evidence="5">
    <location>
        <begin position="173"/>
        <end position="271"/>
    </location>
</feature>
<dbReference type="RefSeq" id="WP_116178162.1">
    <property type="nucleotide sequence ID" value="NZ_CP144375.1"/>
</dbReference>
<dbReference type="GO" id="GO:0003700">
    <property type="term" value="F:DNA-binding transcription factor activity"/>
    <property type="evidence" value="ECO:0007669"/>
    <property type="project" value="InterPro"/>
</dbReference>
<name>A0A3E0HA82_9PSEU</name>
<keyword evidence="4" id="KW-0804">Transcription</keyword>
<organism evidence="6 7">
    <name type="scientific">Kutzneria buriramensis</name>
    <dbReference type="NCBI Taxonomy" id="1045776"/>
    <lineage>
        <taxon>Bacteria</taxon>
        <taxon>Bacillati</taxon>
        <taxon>Actinomycetota</taxon>
        <taxon>Actinomycetes</taxon>
        <taxon>Pseudonocardiales</taxon>
        <taxon>Pseudonocardiaceae</taxon>
        <taxon>Kutzneria</taxon>
    </lineage>
</organism>
<gene>
    <name evidence="6" type="ORF">BCF44_11240</name>
</gene>
<keyword evidence="2 6" id="KW-0238">DNA-binding</keyword>
<dbReference type="InterPro" id="IPR037923">
    <property type="entry name" value="HTH-like"/>
</dbReference>
<dbReference type="PROSITE" id="PS00041">
    <property type="entry name" value="HTH_ARAC_FAMILY_1"/>
    <property type="match status" value="1"/>
</dbReference>
<dbReference type="InterPro" id="IPR050204">
    <property type="entry name" value="AraC_XylS_family_regulators"/>
</dbReference>
<evidence type="ECO:0000313" key="7">
    <source>
        <dbReference type="Proteomes" id="UP000256269"/>
    </source>
</evidence>
<dbReference type="AlphaFoldDB" id="A0A3E0HA82"/>